<proteinExistence type="predicted"/>
<name>A0A914ED99_9BILA</name>
<evidence type="ECO:0000313" key="3">
    <source>
        <dbReference type="WBParaSite" id="ACRNAN_scaffold6993.g11866.t1"/>
    </source>
</evidence>
<evidence type="ECO:0000313" key="2">
    <source>
        <dbReference type="Proteomes" id="UP000887540"/>
    </source>
</evidence>
<evidence type="ECO:0000256" key="1">
    <source>
        <dbReference type="SAM" id="MobiDB-lite"/>
    </source>
</evidence>
<dbReference type="Proteomes" id="UP000887540">
    <property type="component" value="Unplaced"/>
</dbReference>
<accession>A0A914ED99</accession>
<feature type="region of interest" description="Disordered" evidence="1">
    <location>
        <begin position="85"/>
        <end position="116"/>
    </location>
</feature>
<protein>
    <submittedName>
        <fullName evidence="3">Uncharacterized protein</fullName>
    </submittedName>
</protein>
<organism evidence="2 3">
    <name type="scientific">Acrobeloides nanus</name>
    <dbReference type="NCBI Taxonomy" id="290746"/>
    <lineage>
        <taxon>Eukaryota</taxon>
        <taxon>Metazoa</taxon>
        <taxon>Ecdysozoa</taxon>
        <taxon>Nematoda</taxon>
        <taxon>Chromadorea</taxon>
        <taxon>Rhabditida</taxon>
        <taxon>Tylenchina</taxon>
        <taxon>Cephalobomorpha</taxon>
        <taxon>Cephaloboidea</taxon>
        <taxon>Cephalobidae</taxon>
        <taxon>Acrobeloides</taxon>
    </lineage>
</organism>
<sequence>MKKLSSTRDTKSKQVPVYINGKRCWLEGDSGTGETIVSKWFWNNILGKPTLQRTTETITDFSGNEVKLMGKLKCDFKMNGRKNRRVGDERTYTERTRPKLDRQGASGVDSETEDQAAVSKRRRKGVVWCSKAWCFLHW</sequence>
<keyword evidence="2" id="KW-1185">Reference proteome</keyword>
<dbReference type="AlphaFoldDB" id="A0A914ED99"/>
<feature type="compositionally biased region" description="Basic and acidic residues" evidence="1">
    <location>
        <begin position="85"/>
        <end position="102"/>
    </location>
</feature>
<dbReference type="WBParaSite" id="ACRNAN_scaffold6993.g11866.t1">
    <property type="protein sequence ID" value="ACRNAN_scaffold6993.g11866.t1"/>
    <property type="gene ID" value="ACRNAN_scaffold6993.g11866"/>
</dbReference>
<reference evidence="3" key="1">
    <citation type="submission" date="2022-11" db="UniProtKB">
        <authorList>
            <consortium name="WormBaseParasite"/>
        </authorList>
    </citation>
    <scope>IDENTIFICATION</scope>
</reference>